<reference evidence="1" key="1">
    <citation type="submission" date="2022-04" db="EMBL/GenBank/DDBJ databases">
        <title>Chromosome-scale genome assembly of Holotrichia oblita Faldermann.</title>
        <authorList>
            <person name="Rongchong L."/>
        </authorList>
    </citation>
    <scope>NUCLEOTIDE SEQUENCE</scope>
    <source>
        <strain evidence="1">81SQS9</strain>
    </source>
</reference>
<keyword evidence="2" id="KW-1185">Reference proteome</keyword>
<evidence type="ECO:0000313" key="1">
    <source>
        <dbReference type="EMBL" id="KAI4463723.1"/>
    </source>
</evidence>
<dbReference type="Proteomes" id="UP001056778">
    <property type="component" value="Chromosome 4"/>
</dbReference>
<evidence type="ECO:0000313" key="2">
    <source>
        <dbReference type="Proteomes" id="UP001056778"/>
    </source>
</evidence>
<organism evidence="1 2">
    <name type="scientific">Holotrichia oblita</name>
    <name type="common">Chafer beetle</name>
    <dbReference type="NCBI Taxonomy" id="644536"/>
    <lineage>
        <taxon>Eukaryota</taxon>
        <taxon>Metazoa</taxon>
        <taxon>Ecdysozoa</taxon>
        <taxon>Arthropoda</taxon>
        <taxon>Hexapoda</taxon>
        <taxon>Insecta</taxon>
        <taxon>Pterygota</taxon>
        <taxon>Neoptera</taxon>
        <taxon>Endopterygota</taxon>
        <taxon>Coleoptera</taxon>
        <taxon>Polyphaga</taxon>
        <taxon>Scarabaeiformia</taxon>
        <taxon>Scarabaeidae</taxon>
        <taxon>Melolonthinae</taxon>
        <taxon>Holotrichia</taxon>
    </lineage>
</organism>
<gene>
    <name evidence="1" type="ORF">MML48_4g00007467</name>
</gene>
<sequence length="344" mass="38351">MTGISVVQFGSNIYKMNVLQQQINNTNTERREIVIMRKPNLISESRDSKDDILLTNTAKKKTKTVKDVKYVTNPPPIAVARRNARERNRVKQVNNGFATLRQHIPNSIAAAFESNNGRGGNKKLSKVETLRMAVEYIRSLEDILASDDPDGNIPRTTSISSSSISSTPTAQTRATYVYPVMSPSIEDDDLSTTSTPPPPQQYIKINNSYHLIPAMVGNLDSLSDNLLTDPEIVVPDLTFNDVKDLSILNSIHTNASLSPEVYSESSLSPNSAIDKSDNSTYISAYSGRSVSPSLDITFKIEPPSLLEEDDLPEEHKENMLHVMAWWEQQQQNQQQQNQQQSQSS</sequence>
<comment type="caution">
    <text evidence="1">The sequence shown here is derived from an EMBL/GenBank/DDBJ whole genome shotgun (WGS) entry which is preliminary data.</text>
</comment>
<proteinExistence type="predicted"/>
<dbReference type="EMBL" id="CM043018">
    <property type="protein sequence ID" value="KAI4463723.1"/>
    <property type="molecule type" value="Genomic_DNA"/>
</dbReference>
<protein>
    <submittedName>
        <fullName evidence="1">Achaete-scute transcription factor-related</fullName>
    </submittedName>
</protein>
<name>A0ACB9TA75_HOLOL</name>
<accession>A0ACB9TA75</accession>